<dbReference type="EMBL" id="JAVRET010000035">
    <property type="protein sequence ID" value="MDT0410660.1"/>
    <property type="molecule type" value="Genomic_DNA"/>
</dbReference>
<evidence type="ECO:0000256" key="2">
    <source>
        <dbReference type="SAM" id="Phobius"/>
    </source>
</evidence>
<protein>
    <submittedName>
        <fullName evidence="4">DUF916 domain-containing protein</fullName>
    </submittedName>
</protein>
<accession>A0ABU2R4Q4</accession>
<comment type="caution">
    <text evidence="4">The sequence shown here is derived from an EMBL/GenBank/DDBJ whole genome shotgun (WGS) entry which is preliminary data.</text>
</comment>
<reference evidence="5" key="1">
    <citation type="submission" date="2023-07" db="EMBL/GenBank/DDBJ databases">
        <title>30 novel species of actinomycetes from the DSMZ collection.</title>
        <authorList>
            <person name="Nouioui I."/>
        </authorList>
    </citation>
    <scope>NUCLEOTIDE SEQUENCE [LARGE SCALE GENOMIC DNA]</scope>
    <source>
        <strain evidence="5">DSM 41979</strain>
    </source>
</reference>
<dbReference type="Gene3D" id="2.60.40.10">
    <property type="entry name" value="Immunoglobulins"/>
    <property type="match status" value="1"/>
</dbReference>
<feature type="signal peptide" evidence="3">
    <location>
        <begin position="1"/>
        <end position="38"/>
    </location>
</feature>
<feature type="region of interest" description="Disordered" evidence="1">
    <location>
        <begin position="334"/>
        <end position="354"/>
    </location>
</feature>
<feature type="chain" id="PRO_5045607222" evidence="3">
    <location>
        <begin position="39"/>
        <end position="354"/>
    </location>
</feature>
<proteinExistence type="predicted"/>
<gene>
    <name evidence="4" type="ORF">RM698_16565</name>
</gene>
<evidence type="ECO:0000313" key="5">
    <source>
        <dbReference type="Proteomes" id="UP001183610"/>
    </source>
</evidence>
<keyword evidence="5" id="KW-1185">Reference proteome</keyword>
<feature type="transmembrane region" description="Helical" evidence="2">
    <location>
        <begin position="304"/>
        <end position="324"/>
    </location>
</feature>
<evidence type="ECO:0000256" key="1">
    <source>
        <dbReference type="SAM" id="MobiDB-lite"/>
    </source>
</evidence>
<dbReference type="InterPro" id="IPR013783">
    <property type="entry name" value="Ig-like_fold"/>
</dbReference>
<dbReference type="Proteomes" id="UP001183610">
    <property type="component" value="Unassembled WGS sequence"/>
</dbReference>
<keyword evidence="3" id="KW-0732">Signal</keyword>
<keyword evidence="2" id="KW-1133">Transmembrane helix</keyword>
<dbReference type="RefSeq" id="WP_010287781.1">
    <property type="nucleotide sequence ID" value="NZ_JAVRET010000035.1"/>
</dbReference>
<evidence type="ECO:0000313" key="4">
    <source>
        <dbReference type="EMBL" id="MDT0410660.1"/>
    </source>
</evidence>
<keyword evidence="2" id="KW-0472">Membrane</keyword>
<evidence type="ECO:0000256" key="3">
    <source>
        <dbReference type="SAM" id="SignalP"/>
    </source>
</evidence>
<organism evidence="4 5">
    <name type="scientific">Streptomyces evansiae</name>
    <dbReference type="NCBI Taxonomy" id="3075535"/>
    <lineage>
        <taxon>Bacteria</taxon>
        <taxon>Bacillati</taxon>
        <taxon>Actinomycetota</taxon>
        <taxon>Actinomycetes</taxon>
        <taxon>Kitasatosporales</taxon>
        <taxon>Streptomycetaceae</taxon>
        <taxon>Streptomyces</taxon>
    </lineage>
</organism>
<sequence length="354" mass="37054">MPTATRTATRAAARTPLLLLLLAALLLTGGFASAPAHAADEDVTWTVRTAPNSYGADRSSYSYGVNPGGHVEDAMVVANRGRKPLALTVYAADGFTTDTGSLDLLPAGKKSVGVGAWLRTDATKITVRPGKTAEIPFTVAVPRKATPGDYVGGLLTSLKQSDDAEGINVDRRLGIKVKLRVSGALKPALTVEDAHVSYDGTADPFAKGGATLTYTVHNTGNAAVSARQAAELTGPFGWFTAHLAPPKDTPELLPGERWKVTVPATGVAPSFALTAKITLTPLLTDASGSTSPLSPVEATAHGTAIPWTPLVLVLALLACAVAALRLRSRRKQGEEERVREAVARELREREEKVG</sequence>
<keyword evidence="2" id="KW-0812">Transmembrane</keyword>
<name>A0ABU2R4Q4_9ACTN</name>